<keyword evidence="8" id="KW-0966">Cell projection</keyword>
<evidence type="ECO:0000256" key="1">
    <source>
        <dbReference type="ARBA" id="ARBA00004651"/>
    </source>
</evidence>
<proteinExistence type="inferred from homology"/>
<name>A0A4U8YUJ5_METTU</name>
<dbReference type="EMBL" id="LR536450">
    <property type="protein sequence ID" value="VFU06950.1"/>
    <property type="molecule type" value="Genomic_DNA"/>
</dbReference>
<comment type="similarity">
    <text evidence="2">Belongs to the FliR/MopE/SpaR family.</text>
</comment>
<evidence type="ECO:0000256" key="5">
    <source>
        <dbReference type="ARBA" id="ARBA00022989"/>
    </source>
</evidence>
<sequence>MIAIGSETVLSVFVLFCRIGACLMLMPGISGPRIPVKVRLFSSFAITLGLAPLLSTEIEPKLSEARPFALLQIILSESLVGALIGFLGRIFFGALETLASAIAMAIGLSSPLTPPPDDSEPLPAIVSLISLGATVLFFLTNLHWEVLRGLIASYDALPVSGLFNTQFGLIQIGDCLARSFLLTLRISSPFILYSLITNLAVGLAGKFAPQIPIYFVTVPAVAMGGLFLLYLTCSHLLELFTTGFATWLISG</sequence>
<organism evidence="8 9">
    <name type="scientific">Methylocella tundrae</name>
    <dbReference type="NCBI Taxonomy" id="227605"/>
    <lineage>
        <taxon>Bacteria</taxon>
        <taxon>Pseudomonadati</taxon>
        <taxon>Pseudomonadota</taxon>
        <taxon>Alphaproteobacteria</taxon>
        <taxon>Hyphomicrobiales</taxon>
        <taxon>Beijerinckiaceae</taxon>
        <taxon>Methylocella</taxon>
    </lineage>
</organism>
<feature type="transmembrane region" description="Helical" evidence="7">
    <location>
        <begin position="6"/>
        <end position="26"/>
    </location>
</feature>
<evidence type="ECO:0000256" key="2">
    <source>
        <dbReference type="ARBA" id="ARBA00009772"/>
    </source>
</evidence>
<evidence type="ECO:0000256" key="4">
    <source>
        <dbReference type="ARBA" id="ARBA00022692"/>
    </source>
</evidence>
<dbReference type="GO" id="GO:0005886">
    <property type="term" value="C:plasma membrane"/>
    <property type="evidence" value="ECO:0007669"/>
    <property type="project" value="UniProtKB-SubCell"/>
</dbReference>
<reference evidence="8 9" key="1">
    <citation type="submission" date="2019-03" db="EMBL/GenBank/DDBJ databases">
        <authorList>
            <person name="Kox A.R. M."/>
        </authorList>
    </citation>
    <scope>NUCLEOTIDE SEQUENCE [LARGE SCALE GENOMIC DNA]</scope>
    <source>
        <strain evidence="8">MTUNDRAET4 annotated genome</strain>
    </source>
</reference>
<evidence type="ECO:0000313" key="8">
    <source>
        <dbReference type="EMBL" id="VFU06950.1"/>
    </source>
</evidence>
<feature type="transmembrane region" description="Helical" evidence="7">
    <location>
        <begin position="68"/>
        <end position="87"/>
    </location>
</feature>
<accession>A0A4U8YUJ5</accession>
<gene>
    <name evidence="8" type="primary">fliR</name>
    <name evidence="8" type="ORF">MTUNDRAET4_0057</name>
</gene>
<dbReference type="GO" id="GO:0006605">
    <property type="term" value="P:protein targeting"/>
    <property type="evidence" value="ECO:0007669"/>
    <property type="project" value="InterPro"/>
</dbReference>
<dbReference type="AlphaFoldDB" id="A0A4U8YUJ5"/>
<dbReference type="PANTHER" id="PTHR30065">
    <property type="entry name" value="FLAGELLAR BIOSYNTHETIC PROTEIN FLIR"/>
    <property type="match status" value="1"/>
</dbReference>
<keyword evidence="8" id="KW-0282">Flagellum</keyword>
<dbReference type="KEGG" id="mtun:MTUNDRAET4_0057"/>
<comment type="subcellular location">
    <subcellularLocation>
        <location evidence="1">Cell membrane</location>
        <topology evidence="1">Multi-pass membrane protein</topology>
    </subcellularLocation>
</comment>
<evidence type="ECO:0000256" key="6">
    <source>
        <dbReference type="ARBA" id="ARBA00023136"/>
    </source>
</evidence>
<keyword evidence="3" id="KW-1003">Cell membrane</keyword>
<feature type="transmembrane region" description="Helical" evidence="7">
    <location>
        <begin position="211"/>
        <end position="231"/>
    </location>
</feature>
<dbReference type="RefSeq" id="WP_134485988.1">
    <property type="nucleotide sequence ID" value="NZ_LR536450.1"/>
</dbReference>
<evidence type="ECO:0000313" key="9">
    <source>
        <dbReference type="Proteomes" id="UP000294360"/>
    </source>
</evidence>
<dbReference type="PRINTS" id="PR00953">
    <property type="entry name" value="TYPE3IMRPROT"/>
</dbReference>
<feature type="transmembrane region" description="Helical" evidence="7">
    <location>
        <begin position="186"/>
        <end position="205"/>
    </location>
</feature>
<protein>
    <submittedName>
        <fullName evidence="8">Type III secretion system inner membrane R protein. Component of the flagellar export machinery</fullName>
    </submittedName>
</protein>
<feature type="transmembrane region" description="Helical" evidence="7">
    <location>
        <begin position="94"/>
        <end position="112"/>
    </location>
</feature>
<keyword evidence="4 7" id="KW-0812">Transmembrane</keyword>
<dbReference type="InterPro" id="IPR002010">
    <property type="entry name" value="T3SS_IM_R"/>
</dbReference>
<feature type="transmembrane region" description="Helical" evidence="7">
    <location>
        <begin position="124"/>
        <end position="144"/>
    </location>
</feature>
<keyword evidence="6 7" id="KW-0472">Membrane</keyword>
<dbReference type="Proteomes" id="UP000294360">
    <property type="component" value="Chromosome"/>
</dbReference>
<evidence type="ECO:0000256" key="7">
    <source>
        <dbReference type="SAM" id="Phobius"/>
    </source>
</evidence>
<keyword evidence="8" id="KW-0969">Cilium</keyword>
<keyword evidence="5 7" id="KW-1133">Transmembrane helix</keyword>
<dbReference type="Pfam" id="PF01311">
    <property type="entry name" value="Bac_export_1"/>
    <property type="match status" value="1"/>
</dbReference>
<dbReference type="OrthoDB" id="9779817at2"/>
<evidence type="ECO:0000256" key="3">
    <source>
        <dbReference type="ARBA" id="ARBA00022475"/>
    </source>
</evidence>
<dbReference type="PANTHER" id="PTHR30065:SF1">
    <property type="entry name" value="SURFACE PRESENTATION OF ANTIGENS PROTEIN SPAR"/>
    <property type="match status" value="1"/>
</dbReference>